<keyword evidence="2" id="KW-1185">Reference proteome</keyword>
<sequence length="451" mass="51082">MKRTYATTNLDNGAPTPKRGRFSEVIVLSSDSESDALDLNREHDGLPEDFGIEYGSDEEEDEDEDEGEDEYEDEDEDEDEEEDNDESQESQRSQYHRSRSFIEQLQKDALDDFKADFLLELDCLRSSTADPAPVEEDGAHGLRDVLREWVGQDKTSRRTSHLYYRLDHTYDENQFPPEPFLGRDVVVMETLDRMAGEVHLEIFLALLDREDGGPTPDYLVRSLVDRHGHELISDIPVDDNLLQARVPSLGVQLPGSEVVSAVMLAPRDSVVDFLMQYTSIPSTSALCFSRDALLDSFANYFRARIAESSNRDRLLPVFKELCARIWQLDEAKGLFVLSRPILHDLLVEVVNLKDWDFLEEIARHLGGRPLSIFTWSTDQVASGSGPLLKVEKRHSSPHSATSENEPKEISRRLIGSFPEAFDTKGSCSYIGRFVVDMLCATEDSEGREVPK</sequence>
<comment type="caution">
    <text evidence="1">The sequence shown here is derived from an EMBL/GenBank/DDBJ whole genome shotgun (WGS) entry which is preliminary data.</text>
</comment>
<protein>
    <submittedName>
        <fullName evidence="1">Uncharacterized protein</fullName>
    </submittedName>
</protein>
<accession>A0ACB7P643</accession>
<dbReference type="EMBL" id="JAGIZQ010000005">
    <property type="protein sequence ID" value="KAH6628067.1"/>
    <property type="molecule type" value="Genomic_DNA"/>
</dbReference>
<name>A0ACB7P643_9PEZI</name>
<reference evidence="1 2" key="1">
    <citation type="journal article" date="2021" name="Nat. Commun.">
        <title>Genetic determinants of endophytism in the Arabidopsis root mycobiome.</title>
        <authorList>
            <person name="Mesny F."/>
            <person name="Miyauchi S."/>
            <person name="Thiergart T."/>
            <person name="Pickel B."/>
            <person name="Atanasova L."/>
            <person name="Karlsson M."/>
            <person name="Huettel B."/>
            <person name="Barry K.W."/>
            <person name="Haridas S."/>
            <person name="Chen C."/>
            <person name="Bauer D."/>
            <person name="Andreopoulos W."/>
            <person name="Pangilinan J."/>
            <person name="LaButti K."/>
            <person name="Riley R."/>
            <person name="Lipzen A."/>
            <person name="Clum A."/>
            <person name="Drula E."/>
            <person name="Henrissat B."/>
            <person name="Kohler A."/>
            <person name="Grigoriev I.V."/>
            <person name="Martin F.M."/>
            <person name="Hacquard S."/>
        </authorList>
    </citation>
    <scope>NUCLEOTIDE SEQUENCE [LARGE SCALE GENOMIC DNA]</scope>
    <source>
        <strain evidence="1 2">MPI-SDFR-AT-0079</strain>
    </source>
</reference>
<proteinExistence type="predicted"/>
<evidence type="ECO:0000313" key="1">
    <source>
        <dbReference type="EMBL" id="KAH6628067.1"/>
    </source>
</evidence>
<dbReference type="Proteomes" id="UP000724584">
    <property type="component" value="Unassembled WGS sequence"/>
</dbReference>
<gene>
    <name evidence="1" type="ORF">F5144DRAFT_493512</name>
</gene>
<organism evidence="1 2">
    <name type="scientific">Chaetomium tenue</name>
    <dbReference type="NCBI Taxonomy" id="1854479"/>
    <lineage>
        <taxon>Eukaryota</taxon>
        <taxon>Fungi</taxon>
        <taxon>Dikarya</taxon>
        <taxon>Ascomycota</taxon>
        <taxon>Pezizomycotina</taxon>
        <taxon>Sordariomycetes</taxon>
        <taxon>Sordariomycetidae</taxon>
        <taxon>Sordariales</taxon>
        <taxon>Chaetomiaceae</taxon>
        <taxon>Chaetomium</taxon>
    </lineage>
</organism>
<evidence type="ECO:0000313" key="2">
    <source>
        <dbReference type="Proteomes" id="UP000724584"/>
    </source>
</evidence>